<dbReference type="EMBL" id="JPKY01000108">
    <property type="protein sequence ID" value="KFH41976.1"/>
    <property type="molecule type" value="Genomic_DNA"/>
</dbReference>
<dbReference type="InterPro" id="IPR002563">
    <property type="entry name" value="Flavin_Rdtase-like_dom"/>
</dbReference>
<dbReference type="Proteomes" id="UP000029964">
    <property type="component" value="Unassembled WGS sequence"/>
</dbReference>
<evidence type="ECO:0000313" key="3">
    <source>
        <dbReference type="EMBL" id="KFH41976.1"/>
    </source>
</evidence>
<feature type="domain" description="Flavin reductase like" evidence="2">
    <location>
        <begin position="44"/>
        <end position="208"/>
    </location>
</feature>
<dbReference type="GO" id="GO:0010181">
    <property type="term" value="F:FMN binding"/>
    <property type="evidence" value="ECO:0007669"/>
    <property type="project" value="InterPro"/>
</dbReference>
<keyword evidence="4" id="KW-1185">Reference proteome</keyword>
<protein>
    <recommendedName>
        <fullName evidence="2">Flavin reductase like domain-containing protein</fullName>
    </recommendedName>
</protein>
<keyword evidence="1" id="KW-0560">Oxidoreductase</keyword>
<proteinExistence type="predicted"/>
<evidence type="ECO:0000313" key="4">
    <source>
        <dbReference type="Proteomes" id="UP000029964"/>
    </source>
</evidence>
<gene>
    <name evidence="3" type="ORF">ACRE_072960</name>
</gene>
<dbReference type="InterPro" id="IPR050268">
    <property type="entry name" value="NADH-dep_flavin_reductase"/>
</dbReference>
<dbReference type="AlphaFoldDB" id="A0A086SXZ4"/>
<dbReference type="STRING" id="857340.A0A086SXZ4"/>
<dbReference type="PANTHER" id="PTHR30466">
    <property type="entry name" value="FLAVIN REDUCTASE"/>
    <property type="match status" value="1"/>
</dbReference>
<organism evidence="3 4">
    <name type="scientific">Hapsidospora chrysogenum (strain ATCC 11550 / CBS 779.69 / DSM 880 / IAM 14645 / JCM 23072 / IMI 49137)</name>
    <name type="common">Acremonium chrysogenum</name>
    <dbReference type="NCBI Taxonomy" id="857340"/>
    <lineage>
        <taxon>Eukaryota</taxon>
        <taxon>Fungi</taxon>
        <taxon>Dikarya</taxon>
        <taxon>Ascomycota</taxon>
        <taxon>Pezizomycotina</taxon>
        <taxon>Sordariomycetes</taxon>
        <taxon>Hypocreomycetidae</taxon>
        <taxon>Hypocreales</taxon>
        <taxon>Bionectriaceae</taxon>
        <taxon>Hapsidospora</taxon>
    </lineage>
</organism>
<dbReference type="PANTHER" id="PTHR30466:SF1">
    <property type="entry name" value="FMN REDUCTASE (NADH) RUTF"/>
    <property type="match status" value="1"/>
</dbReference>
<dbReference type="Gene3D" id="2.30.110.10">
    <property type="entry name" value="Electron Transport, Fmn-binding Protein, Chain A"/>
    <property type="match status" value="1"/>
</dbReference>
<dbReference type="HOGENOM" id="CLU_070401_0_0_1"/>
<evidence type="ECO:0000259" key="2">
    <source>
        <dbReference type="SMART" id="SM00903"/>
    </source>
</evidence>
<reference evidence="4" key="1">
    <citation type="journal article" date="2014" name="Genome Announc.">
        <title>Genome sequence and annotation of Acremonium chrysogenum, producer of the beta-lactam antibiotic cephalosporin C.</title>
        <authorList>
            <person name="Terfehr D."/>
            <person name="Dahlmann T.A."/>
            <person name="Specht T."/>
            <person name="Zadra I."/>
            <person name="Kuernsteiner H."/>
            <person name="Kueck U."/>
        </authorList>
    </citation>
    <scope>NUCLEOTIDE SEQUENCE [LARGE SCALE GENOMIC DNA]</scope>
    <source>
        <strain evidence="4">ATCC 11550 / CBS 779.69 / DSM 880 / IAM 14645 / JCM 23072 / IMI 49137</strain>
    </source>
</reference>
<evidence type="ECO:0000256" key="1">
    <source>
        <dbReference type="ARBA" id="ARBA00023002"/>
    </source>
</evidence>
<comment type="caution">
    <text evidence="3">The sequence shown here is derived from an EMBL/GenBank/DDBJ whole genome shotgun (WGS) entry which is preliminary data.</text>
</comment>
<sequence>MLTILLPVSRRPLHISPFSSTTNQASSVNISDSDPLPEQFRGLMRLLTHPVVVLTAHDGTHPRAMAMSSFTSLALAPTPLVTFNIASPSRTLDAIKHGAGSFNVHILSADQRGADVADNFTRGSGDHVFDGVEHRDAGDGSPPVLEGEGVLYVLRCRLAREDAPGSGALLRVRDHTIVVAEVMDMIPGAAGGRDLGFGLAYADRRYRRVGDAIKKHDT</sequence>
<dbReference type="SMART" id="SM00903">
    <property type="entry name" value="Flavin_Reduct"/>
    <property type="match status" value="1"/>
</dbReference>
<dbReference type="OrthoDB" id="2015405at2759"/>
<dbReference type="InterPro" id="IPR012349">
    <property type="entry name" value="Split_barrel_FMN-bd"/>
</dbReference>
<dbReference type="Pfam" id="PF01613">
    <property type="entry name" value="Flavin_Reduct"/>
    <property type="match status" value="1"/>
</dbReference>
<dbReference type="GO" id="GO:0042602">
    <property type="term" value="F:riboflavin reductase (NADPH) activity"/>
    <property type="evidence" value="ECO:0007669"/>
    <property type="project" value="TreeGrafter"/>
</dbReference>
<accession>A0A086SXZ4</accession>
<name>A0A086SXZ4_HAPC1</name>
<dbReference type="SUPFAM" id="SSF50475">
    <property type="entry name" value="FMN-binding split barrel"/>
    <property type="match status" value="1"/>
</dbReference>